<sequence>MTPRKVARILVAPNERDAARRIVRTTYEAQGYAIDESFATFLEGPSATTFGLFNGEVLYGTISIINDGAQGLPMDSIYAVELAAWRGEGKKLAEVVQFAMDHTLYEAVAGAKPSPFEAASLFTMVLTYALETHIDYLCISINPKHDTFYSLLGFTQIGALKHYGTVNAPAIARALYVPEWRSQTLLAQFMDAERSH</sequence>
<proteinExistence type="evidence at protein level"/>
<reference evidence="3" key="2">
    <citation type="journal article" date="2006" name="Structure">
        <title>FeeM, an N-acyl amino acid synthase from an uncultured soil microbe: structure, mechanism, and acyl carrier protein binding.</title>
        <authorList>
            <person name="Van Wagoner R.M."/>
            <person name="Clardy J."/>
        </authorList>
    </citation>
    <scope>X-RAY CRYSTALLOGRAPHY (3.00 ANGSTROMS)</scope>
</reference>
<keyword evidence="3" id="KW-0002">3D-structure</keyword>
<dbReference type="DIP" id="DIP-29146N"/>
<organism evidence="2">
    <name type="scientific">uncultured bacterium CSLC2</name>
    <dbReference type="NCBI Taxonomy" id="1091571"/>
    <lineage>
        <taxon>Bacteria</taxon>
        <taxon>environmental samples</taxon>
    </lineage>
</organism>
<reference evidence="2" key="1">
    <citation type="journal article" date="2002" name="J. Am. Chem. Soc.">
        <title>New natural product families from an environmental DNA (eDNA) gene cluster.</title>
        <authorList>
            <person name="Brady S.F."/>
            <person name="Chao C.J."/>
            <person name="Clardy J."/>
        </authorList>
    </citation>
    <scope>NUCLEOTIDE SEQUENCE</scope>
</reference>
<dbReference type="DrugBank" id="DB08275">
    <property type="generic name" value="N-DODECANOYL-L-TYROSINE"/>
</dbReference>
<dbReference type="Gene3D" id="3.40.630.30">
    <property type="match status" value="1"/>
</dbReference>
<dbReference type="SUPFAM" id="SSF55729">
    <property type="entry name" value="Acyl-CoA N-acyltransferases (Nat)"/>
    <property type="match status" value="1"/>
</dbReference>
<accession>Q8KNZ7</accession>
<protein>
    <submittedName>
        <fullName evidence="2">Long-chain N-acyl amino acid synthase</fullName>
    </submittedName>
</protein>
<dbReference type="InterPro" id="IPR016181">
    <property type="entry name" value="Acyl_CoA_acyltransferase"/>
</dbReference>
<dbReference type="FunFam" id="3.40.630.30:FF:000621">
    <property type="entry name" value="Long-chain N-acyl amino acid synthase"/>
    <property type="match status" value="1"/>
</dbReference>
<reference evidence="2" key="3">
    <citation type="journal article" date="2011" name="J. Bacteriol.">
        <title>Long-chain N-acyl amino acid synthases are linked to the putative PEP-CTERM/exosortase protein-sorting system in Gram-negative bacteria.</title>
        <authorList>
            <person name="Craig J.W."/>
            <person name="Cherry M.A."/>
            <person name="Brady S.F."/>
        </authorList>
    </citation>
    <scope>NUCLEOTIDE SEQUENCE</scope>
</reference>
<dbReference type="GO" id="GO:0042802">
    <property type="term" value="F:identical protein binding"/>
    <property type="evidence" value="ECO:0000353"/>
    <property type="project" value="IntAct"/>
</dbReference>
<evidence type="ECO:0000313" key="2">
    <source>
        <dbReference type="EMBL" id="AAM97306.1"/>
    </source>
</evidence>
<dbReference type="PDBsum" id="2G0B"/>
<evidence type="ECO:0000259" key="1">
    <source>
        <dbReference type="Pfam" id="PF21926"/>
    </source>
</evidence>
<feature type="domain" description="N-acyl amino acid synthase FeeM catalytic core" evidence="1">
    <location>
        <begin position="18"/>
        <end position="172"/>
    </location>
</feature>
<name>Q8KNZ7_9BACT</name>
<dbReference type="InterPro" id="IPR054597">
    <property type="entry name" value="FeeM_cat"/>
</dbReference>
<dbReference type="PDB" id="2G0B">
    <property type="method" value="X-ray"/>
    <property type="resolution" value="3.00 A"/>
    <property type="chains" value="A/B/C/D/E/F/G/H=1-196"/>
</dbReference>
<comment type="interaction">
    <interactant intactId="EBI-15599808">
        <id>Q8KNZ7</id>
    </interactant>
    <interactant intactId="EBI-15599808">
        <id>Q8KNZ7</id>
        <label>-</label>
    </interactant>
    <organismsDiffer>false</organismsDiffer>
    <experiments>2</experiments>
</comment>
<evidence type="ECO:0007829" key="3">
    <source>
        <dbReference type="PDB" id="2G0B"/>
    </source>
</evidence>
<dbReference type="IntAct" id="Q8KNZ7">
    <property type="interactions" value="1"/>
</dbReference>
<dbReference type="SMR" id="Q8KNZ7"/>
<dbReference type="EMBL" id="JF429413">
    <property type="protein sequence ID" value="AAM97306.1"/>
    <property type="molecule type" value="Genomic_DNA"/>
</dbReference>
<dbReference type="EvolutionaryTrace" id="Q8KNZ7"/>
<dbReference type="AlphaFoldDB" id="Q8KNZ7"/>
<dbReference type="Pfam" id="PF21926">
    <property type="entry name" value="FeeM"/>
    <property type="match status" value="1"/>
</dbReference>